<feature type="transmembrane region" description="Helical" evidence="1">
    <location>
        <begin position="28"/>
        <end position="47"/>
    </location>
</feature>
<keyword evidence="3" id="KW-1185">Reference proteome</keyword>
<keyword evidence="1" id="KW-0472">Membrane</keyword>
<dbReference type="RefSeq" id="WP_184870949.1">
    <property type="nucleotide sequence ID" value="NZ_JACHEF010000001.1"/>
</dbReference>
<name>A0A841PD00_9HYPH</name>
<proteinExistence type="predicted"/>
<reference evidence="2 3" key="1">
    <citation type="submission" date="2020-08" db="EMBL/GenBank/DDBJ databases">
        <title>Genomic Encyclopedia of Type Strains, Phase IV (KMG-IV): sequencing the most valuable type-strain genomes for metagenomic binning, comparative biology and taxonomic classification.</title>
        <authorList>
            <person name="Goeker M."/>
        </authorList>
    </citation>
    <scope>NUCLEOTIDE SEQUENCE [LARGE SCALE GENOMIC DNA]</scope>
    <source>
        <strain evidence="2 3">DSM 100039</strain>
    </source>
</reference>
<evidence type="ECO:0000313" key="3">
    <source>
        <dbReference type="Proteomes" id="UP000556329"/>
    </source>
</evidence>
<keyword evidence="1" id="KW-1133">Transmembrane helix</keyword>
<keyword evidence="1" id="KW-0812">Transmembrane</keyword>
<accession>A0A841PD00</accession>
<comment type="caution">
    <text evidence="2">The sequence shown here is derived from an EMBL/GenBank/DDBJ whole genome shotgun (WGS) entry which is preliminary data.</text>
</comment>
<evidence type="ECO:0000256" key="1">
    <source>
        <dbReference type="SAM" id="Phobius"/>
    </source>
</evidence>
<protein>
    <submittedName>
        <fullName evidence="2">Uncharacterized protein</fullName>
    </submittedName>
</protein>
<gene>
    <name evidence="2" type="ORF">HNQ71_000423</name>
</gene>
<dbReference type="AlphaFoldDB" id="A0A841PD00"/>
<organism evidence="2 3">
    <name type="scientific">Mesorhizobium sangaii</name>
    <dbReference type="NCBI Taxonomy" id="505389"/>
    <lineage>
        <taxon>Bacteria</taxon>
        <taxon>Pseudomonadati</taxon>
        <taxon>Pseudomonadota</taxon>
        <taxon>Alphaproteobacteria</taxon>
        <taxon>Hyphomicrobiales</taxon>
        <taxon>Phyllobacteriaceae</taxon>
        <taxon>Mesorhizobium</taxon>
    </lineage>
</organism>
<dbReference type="Proteomes" id="UP000556329">
    <property type="component" value="Unassembled WGS sequence"/>
</dbReference>
<evidence type="ECO:0000313" key="2">
    <source>
        <dbReference type="EMBL" id="MBB6407779.1"/>
    </source>
</evidence>
<sequence length="48" mass="5363">MRDPRLSNSRVAAIVRTKSDISVTQARWILIPLFGLWILVSAASVILQ</sequence>
<dbReference type="EMBL" id="JACHEF010000001">
    <property type="protein sequence ID" value="MBB6407779.1"/>
    <property type="molecule type" value="Genomic_DNA"/>
</dbReference>